<evidence type="ECO:0000256" key="2">
    <source>
        <dbReference type="ARBA" id="ARBA00022692"/>
    </source>
</evidence>
<feature type="transmembrane region" description="Helical" evidence="6">
    <location>
        <begin position="105"/>
        <end position="123"/>
    </location>
</feature>
<keyword evidence="4 6" id="KW-0472">Membrane</keyword>
<dbReference type="InterPro" id="IPR001807">
    <property type="entry name" value="ClC"/>
</dbReference>
<feature type="compositionally biased region" description="Low complexity" evidence="5">
    <location>
        <begin position="419"/>
        <end position="442"/>
    </location>
</feature>
<dbReference type="InterPro" id="IPR014743">
    <property type="entry name" value="Cl-channel_core"/>
</dbReference>
<name>A0A402DPB5_9CELL</name>
<sequence>MTQESTEFRVPVRRLLTLAVPAAVVGALTALLLIGLSTVAELLEDVLWDDLSGVFGLTRDSPVWIVVMLTFAGFVVGLVVRYAPGHAGPDPATAGLLEPPLAPRVVPGLALAMVFMLAGGVSLGPENPIMAINAALVVWLGSRLLPQVGVPQWVALSTAGTIGALFGTPLAAALMFSELDLGDRRVPLWDRLFAPLVSAGVGALTMMSLSDAEFALGLPAYTSTGLRDVGLIMLLALGAAAIGLVASYLFTPLHRLAHRVRQPVLLLTLGGLLLGLLGVLGGPITLFKGLSQMKELPGLVGTTTALGFLGFALVKLAALLIASSVGFRGGRIFPATFVGVSLGFAVSTAWPSVPLTLAVAGTTVGIIVAATRSGWLSIFLVIAIAPSTALLVPLLFATLAAYLLVTNRPELRALPDRPPTLAEAAGGAGLAPANPANPADPAVSPPRDPSDPPGPGPRTA</sequence>
<keyword evidence="2 6" id="KW-0812">Transmembrane</keyword>
<feature type="compositionally biased region" description="Pro residues" evidence="5">
    <location>
        <begin position="443"/>
        <end position="460"/>
    </location>
</feature>
<dbReference type="Pfam" id="PF00654">
    <property type="entry name" value="Voltage_CLC"/>
    <property type="match status" value="1"/>
</dbReference>
<accession>A0A402DPB5</accession>
<feature type="transmembrane region" description="Helical" evidence="6">
    <location>
        <begin position="63"/>
        <end position="84"/>
    </location>
</feature>
<dbReference type="SUPFAM" id="SSF81340">
    <property type="entry name" value="Clc chloride channel"/>
    <property type="match status" value="1"/>
</dbReference>
<comment type="subcellular location">
    <subcellularLocation>
        <location evidence="1">Membrane</location>
        <topology evidence="1">Multi-pass membrane protein</topology>
    </subcellularLocation>
</comment>
<evidence type="ECO:0000256" key="3">
    <source>
        <dbReference type="ARBA" id="ARBA00022989"/>
    </source>
</evidence>
<feature type="transmembrane region" description="Helical" evidence="6">
    <location>
        <begin position="263"/>
        <end position="285"/>
    </location>
</feature>
<dbReference type="RefSeq" id="WP_130780576.1">
    <property type="nucleotide sequence ID" value="NZ_BIMR01000061.1"/>
</dbReference>
<proteinExistence type="predicted"/>
<dbReference type="AlphaFoldDB" id="A0A402DPB5"/>
<dbReference type="NCBIfam" id="NF002971">
    <property type="entry name" value="PRK03655.1"/>
    <property type="match status" value="1"/>
</dbReference>
<feature type="transmembrane region" description="Helical" evidence="6">
    <location>
        <begin position="229"/>
        <end position="251"/>
    </location>
</feature>
<dbReference type="PANTHER" id="PTHR43427">
    <property type="entry name" value="CHLORIDE CHANNEL PROTEIN CLC-E"/>
    <property type="match status" value="1"/>
</dbReference>
<keyword evidence="8" id="KW-1185">Reference proteome</keyword>
<feature type="transmembrane region" description="Helical" evidence="6">
    <location>
        <begin position="305"/>
        <end position="325"/>
    </location>
</feature>
<feature type="transmembrane region" description="Helical" evidence="6">
    <location>
        <begin position="376"/>
        <end position="405"/>
    </location>
</feature>
<evidence type="ECO:0000256" key="6">
    <source>
        <dbReference type="SAM" id="Phobius"/>
    </source>
</evidence>
<feature type="transmembrane region" description="Helical" evidence="6">
    <location>
        <begin position="153"/>
        <end position="176"/>
    </location>
</feature>
<evidence type="ECO:0000313" key="7">
    <source>
        <dbReference type="EMBL" id="GCE75970.1"/>
    </source>
</evidence>
<protein>
    <submittedName>
        <fullName evidence="7">Putative ion-transport protein</fullName>
    </submittedName>
</protein>
<dbReference type="GO" id="GO:0005886">
    <property type="term" value="C:plasma membrane"/>
    <property type="evidence" value="ECO:0007669"/>
    <property type="project" value="TreeGrafter"/>
</dbReference>
<dbReference type="GO" id="GO:0015108">
    <property type="term" value="F:chloride transmembrane transporter activity"/>
    <property type="evidence" value="ECO:0007669"/>
    <property type="project" value="InterPro"/>
</dbReference>
<dbReference type="InterPro" id="IPR050368">
    <property type="entry name" value="ClC-type_chloride_channel"/>
</dbReference>
<dbReference type="Proteomes" id="UP000289954">
    <property type="component" value="Unassembled WGS sequence"/>
</dbReference>
<dbReference type="EMBL" id="BIMR01000061">
    <property type="protein sequence ID" value="GCE75970.1"/>
    <property type="molecule type" value="Genomic_DNA"/>
</dbReference>
<feature type="transmembrane region" description="Helical" evidence="6">
    <location>
        <begin position="188"/>
        <end position="209"/>
    </location>
</feature>
<dbReference type="CDD" id="cd00400">
    <property type="entry name" value="Voltage_gated_ClC"/>
    <property type="match status" value="1"/>
</dbReference>
<dbReference type="OrthoDB" id="2729535at2"/>
<feature type="transmembrane region" description="Helical" evidence="6">
    <location>
        <begin position="337"/>
        <end position="370"/>
    </location>
</feature>
<evidence type="ECO:0000256" key="1">
    <source>
        <dbReference type="ARBA" id="ARBA00004141"/>
    </source>
</evidence>
<comment type="caution">
    <text evidence="7">The sequence shown here is derived from an EMBL/GenBank/DDBJ whole genome shotgun (WGS) entry which is preliminary data.</text>
</comment>
<feature type="region of interest" description="Disordered" evidence="5">
    <location>
        <begin position="415"/>
        <end position="460"/>
    </location>
</feature>
<dbReference type="PRINTS" id="PR00762">
    <property type="entry name" value="CLCHANNEL"/>
</dbReference>
<evidence type="ECO:0000256" key="5">
    <source>
        <dbReference type="SAM" id="MobiDB-lite"/>
    </source>
</evidence>
<keyword evidence="3 6" id="KW-1133">Transmembrane helix</keyword>
<dbReference type="Gene3D" id="1.10.3080.10">
    <property type="entry name" value="Clc chloride channel"/>
    <property type="match status" value="1"/>
</dbReference>
<dbReference type="PANTHER" id="PTHR43427:SF9">
    <property type="entry name" value="ION-TRANSPORT PROTEIN YFEO-RELATED"/>
    <property type="match status" value="1"/>
</dbReference>
<evidence type="ECO:0000313" key="8">
    <source>
        <dbReference type="Proteomes" id="UP000289954"/>
    </source>
</evidence>
<gene>
    <name evidence="7" type="ORF">CBZ_10260</name>
</gene>
<feature type="transmembrane region" description="Helical" evidence="6">
    <location>
        <begin position="15"/>
        <end position="43"/>
    </location>
</feature>
<evidence type="ECO:0000256" key="4">
    <source>
        <dbReference type="ARBA" id="ARBA00023136"/>
    </source>
</evidence>
<reference evidence="7 8" key="1">
    <citation type="submission" date="2019-01" db="EMBL/GenBank/DDBJ databases">
        <title>Draft genome sequence of Cellulomonas takizawaensis strain TKZ-21.</title>
        <authorList>
            <person name="Yamamura H."/>
            <person name="Hayashi T."/>
            <person name="Hamada M."/>
            <person name="Serisawa Y."/>
            <person name="Matsuyama K."/>
            <person name="Nakagawa Y."/>
            <person name="Otoguro M."/>
            <person name="Yanagida F."/>
            <person name="Hayakawa M."/>
        </authorList>
    </citation>
    <scope>NUCLEOTIDE SEQUENCE [LARGE SCALE GENOMIC DNA]</scope>
    <source>
        <strain evidence="7 8">NBRC12680</strain>
    </source>
</reference>
<organism evidence="7 8">
    <name type="scientific">Cellulomonas biazotea</name>
    <dbReference type="NCBI Taxonomy" id="1709"/>
    <lineage>
        <taxon>Bacteria</taxon>
        <taxon>Bacillati</taxon>
        <taxon>Actinomycetota</taxon>
        <taxon>Actinomycetes</taxon>
        <taxon>Micrococcales</taxon>
        <taxon>Cellulomonadaceae</taxon>
        <taxon>Cellulomonas</taxon>
    </lineage>
</organism>